<dbReference type="GO" id="GO:0061630">
    <property type="term" value="F:ubiquitin protein ligase activity"/>
    <property type="evidence" value="ECO:0007669"/>
    <property type="project" value="TreeGrafter"/>
</dbReference>
<feature type="region of interest" description="Disordered" evidence="2">
    <location>
        <begin position="295"/>
        <end position="332"/>
    </location>
</feature>
<reference evidence="5" key="1">
    <citation type="submission" date="2022-11" db="EMBL/GenBank/DDBJ databases">
        <authorList>
            <person name="Petersen C."/>
        </authorList>
    </citation>
    <scope>NUCLEOTIDE SEQUENCE</scope>
    <source>
        <strain evidence="5">IBT 30069</strain>
    </source>
</reference>
<dbReference type="InterPro" id="IPR013083">
    <property type="entry name" value="Znf_RING/FYVE/PHD"/>
</dbReference>
<feature type="compositionally biased region" description="Polar residues" evidence="2">
    <location>
        <begin position="127"/>
        <end position="137"/>
    </location>
</feature>
<keyword evidence="3" id="KW-1133">Transmembrane helix</keyword>
<feature type="domain" description="RING-type" evidence="4">
    <location>
        <begin position="246"/>
        <end position="288"/>
    </location>
</feature>
<feature type="region of interest" description="Disordered" evidence="2">
    <location>
        <begin position="118"/>
        <end position="146"/>
    </location>
</feature>
<dbReference type="GO" id="GO:0008270">
    <property type="term" value="F:zinc ion binding"/>
    <property type="evidence" value="ECO:0007669"/>
    <property type="project" value="UniProtKB-KW"/>
</dbReference>
<keyword evidence="1" id="KW-0862">Zinc</keyword>
<dbReference type="Proteomes" id="UP001149165">
    <property type="component" value="Unassembled WGS sequence"/>
</dbReference>
<dbReference type="GO" id="GO:0005737">
    <property type="term" value="C:cytoplasm"/>
    <property type="evidence" value="ECO:0007669"/>
    <property type="project" value="TreeGrafter"/>
</dbReference>
<proteinExistence type="predicted"/>
<dbReference type="FunFam" id="3.30.40.10:FF:000539">
    <property type="entry name" value="Ring finger domain protein"/>
    <property type="match status" value="1"/>
</dbReference>
<dbReference type="EMBL" id="JAPQKH010000007">
    <property type="protein sequence ID" value="KAJ5088141.1"/>
    <property type="molecule type" value="Genomic_DNA"/>
</dbReference>
<dbReference type="PANTHER" id="PTHR22765:SF434">
    <property type="entry name" value="GB|AAD18119.1-RELATED"/>
    <property type="match status" value="1"/>
</dbReference>
<keyword evidence="1" id="KW-0863">Zinc-finger</keyword>
<keyword evidence="3" id="KW-0472">Membrane</keyword>
<dbReference type="OrthoDB" id="8062037at2759"/>
<dbReference type="SUPFAM" id="SSF57850">
    <property type="entry name" value="RING/U-box"/>
    <property type="match status" value="1"/>
</dbReference>
<dbReference type="SMART" id="SM00184">
    <property type="entry name" value="RING"/>
    <property type="match status" value="1"/>
</dbReference>
<keyword evidence="6" id="KW-1185">Reference proteome</keyword>
<dbReference type="Gene3D" id="3.30.40.10">
    <property type="entry name" value="Zinc/RING finger domain, C3HC4 (zinc finger)"/>
    <property type="match status" value="1"/>
</dbReference>
<dbReference type="PROSITE" id="PS50089">
    <property type="entry name" value="ZF_RING_2"/>
    <property type="match status" value="1"/>
</dbReference>
<evidence type="ECO:0000313" key="5">
    <source>
        <dbReference type="EMBL" id="KAJ5088141.1"/>
    </source>
</evidence>
<dbReference type="PANTHER" id="PTHR22765">
    <property type="entry name" value="RING FINGER AND PROTEASE ASSOCIATED DOMAIN-CONTAINING"/>
    <property type="match status" value="1"/>
</dbReference>
<dbReference type="AlphaFoldDB" id="A0A9W9K0H1"/>
<organism evidence="5 6">
    <name type="scientific">Penicillium angulare</name>
    <dbReference type="NCBI Taxonomy" id="116970"/>
    <lineage>
        <taxon>Eukaryota</taxon>
        <taxon>Fungi</taxon>
        <taxon>Dikarya</taxon>
        <taxon>Ascomycota</taxon>
        <taxon>Pezizomycotina</taxon>
        <taxon>Eurotiomycetes</taxon>
        <taxon>Eurotiomycetidae</taxon>
        <taxon>Eurotiales</taxon>
        <taxon>Aspergillaceae</taxon>
        <taxon>Penicillium</taxon>
    </lineage>
</organism>
<evidence type="ECO:0000256" key="1">
    <source>
        <dbReference type="PROSITE-ProRule" id="PRU00175"/>
    </source>
</evidence>
<evidence type="ECO:0000313" key="6">
    <source>
        <dbReference type="Proteomes" id="UP001149165"/>
    </source>
</evidence>
<gene>
    <name evidence="5" type="ORF">N7456_011757</name>
</gene>
<name>A0A9W9K0H1_9EURO</name>
<feature type="region of interest" description="Disordered" evidence="2">
    <location>
        <begin position="354"/>
        <end position="407"/>
    </location>
</feature>
<keyword evidence="3" id="KW-0812">Transmembrane</keyword>
<keyword evidence="1" id="KW-0479">Metal-binding</keyword>
<dbReference type="CDD" id="cd16473">
    <property type="entry name" value="RING-H2_RNF103"/>
    <property type="match status" value="1"/>
</dbReference>
<evidence type="ECO:0000259" key="4">
    <source>
        <dbReference type="PROSITE" id="PS50089"/>
    </source>
</evidence>
<dbReference type="InterPro" id="IPR051826">
    <property type="entry name" value="E3_ubiquitin-ligase_domain"/>
</dbReference>
<feature type="region of interest" description="Disordered" evidence="2">
    <location>
        <begin position="1"/>
        <end position="24"/>
    </location>
</feature>
<feature type="region of interest" description="Disordered" evidence="2">
    <location>
        <begin position="185"/>
        <end position="211"/>
    </location>
</feature>
<dbReference type="Pfam" id="PF13639">
    <property type="entry name" value="zf-RING_2"/>
    <property type="match status" value="1"/>
</dbReference>
<protein>
    <recommendedName>
        <fullName evidence="4">RING-type domain-containing protein</fullName>
    </recommendedName>
</protein>
<dbReference type="InterPro" id="IPR001841">
    <property type="entry name" value="Znf_RING"/>
</dbReference>
<sequence length="407" mass="45159">MNASTTSAASSAATTTGSSGSNNSGSATSSPLLFFVALGFGVVFTNLWIIVGVKYCFRYNQRNRQLRSEETGEPIDLVAMPRPHRRRREKKLMTMDEVNARFPLMKYKVWRSSRANQGLPTEGGITAPNSRPQSLNNEGGDVSVPDDTPVNAINTAEVEHEVVNRNTPHPTPHVQLEPNSQNLEENLEEKATRSAAVSRQDTDAPVSQEKWQQAVVSENMDLEDDEGDHIRNAVPPEMLPNPGDSCAICLDIIEDDDDIRGLTCGHAFHASCVDPWLTSRRACCPLCKADYYVPKPRSHATEGPDRQSRRTASRRPDLLPRPPRLAHSSGNQTSIFRMQMPLSGRLFQPTVPEPHVEIEPSEPSEPSPRRPHWPRLFPTRLRGAPSRRGPQSPPEHTRTPGELEANL</sequence>
<comment type="caution">
    <text evidence="5">The sequence shown here is derived from an EMBL/GenBank/DDBJ whole genome shotgun (WGS) entry which is preliminary data.</text>
</comment>
<evidence type="ECO:0000256" key="3">
    <source>
        <dbReference type="SAM" id="Phobius"/>
    </source>
</evidence>
<evidence type="ECO:0000256" key="2">
    <source>
        <dbReference type="SAM" id="MobiDB-lite"/>
    </source>
</evidence>
<accession>A0A9W9K0H1</accession>
<feature type="transmembrane region" description="Helical" evidence="3">
    <location>
        <begin position="32"/>
        <end position="57"/>
    </location>
</feature>
<reference evidence="5" key="2">
    <citation type="journal article" date="2023" name="IMA Fungus">
        <title>Comparative genomic study of the Penicillium genus elucidates a diverse pangenome and 15 lateral gene transfer events.</title>
        <authorList>
            <person name="Petersen C."/>
            <person name="Sorensen T."/>
            <person name="Nielsen M.R."/>
            <person name="Sondergaard T.E."/>
            <person name="Sorensen J.L."/>
            <person name="Fitzpatrick D.A."/>
            <person name="Frisvad J.C."/>
            <person name="Nielsen K.L."/>
        </authorList>
    </citation>
    <scope>NUCLEOTIDE SEQUENCE</scope>
    <source>
        <strain evidence="5">IBT 30069</strain>
    </source>
</reference>
<dbReference type="GO" id="GO:0006511">
    <property type="term" value="P:ubiquitin-dependent protein catabolic process"/>
    <property type="evidence" value="ECO:0007669"/>
    <property type="project" value="TreeGrafter"/>
</dbReference>
<feature type="compositionally biased region" description="Basic and acidic residues" evidence="2">
    <location>
        <begin position="299"/>
        <end position="318"/>
    </location>
</feature>